<dbReference type="AlphaFoldDB" id="A0A2B8BCI5"/>
<evidence type="ECO:0000256" key="7">
    <source>
        <dbReference type="SAM" id="SignalP"/>
    </source>
</evidence>
<feature type="domain" description="HAMP" evidence="10">
    <location>
        <begin position="338"/>
        <end position="391"/>
    </location>
</feature>
<keyword evidence="6" id="KW-1133">Transmembrane helix</keyword>
<dbReference type="Gene3D" id="1.10.287.950">
    <property type="entry name" value="Methyl-accepting chemotaxis protein"/>
    <property type="match status" value="1"/>
</dbReference>
<dbReference type="SMART" id="SM00304">
    <property type="entry name" value="HAMP"/>
    <property type="match status" value="1"/>
</dbReference>
<evidence type="ECO:0000259" key="10">
    <source>
        <dbReference type="PROSITE" id="PS50885"/>
    </source>
</evidence>
<evidence type="ECO:0000259" key="9">
    <source>
        <dbReference type="PROSITE" id="PS50192"/>
    </source>
</evidence>
<proteinExistence type="inferred from homology"/>
<dbReference type="PROSITE" id="PS50111">
    <property type="entry name" value="CHEMOTAXIS_TRANSDUC_2"/>
    <property type="match status" value="1"/>
</dbReference>
<evidence type="ECO:0000256" key="4">
    <source>
        <dbReference type="ARBA" id="ARBA00029447"/>
    </source>
</evidence>
<feature type="domain" description="T-SNARE coiled-coil homology" evidence="9">
    <location>
        <begin position="583"/>
        <end position="645"/>
    </location>
</feature>
<dbReference type="SMART" id="SM00283">
    <property type="entry name" value="MA"/>
    <property type="match status" value="1"/>
</dbReference>
<dbReference type="SUPFAM" id="SSF58104">
    <property type="entry name" value="Methyl-accepting chemotaxis protein (MCP) signaling domain"/>
    <property type="match status" value="1"/>
</dbReference>
<dbReference type="GO" id="GO:0006935">
    <property type="term" value="P:chemotaxis"/>
    <property type="evidence" value="ECO:0007669"/>
    <property type="project" value="InterPro"/>
</dbReference>
<dbReference type="OrthoDB" id="7295762at2"/>
<keyword evidence="12" id="KW-1185">Reference proteome</keyword>
<dbReference type="Pfam" id="PF00672">
    <property type="entry name" value="HAMP"/>
    <property type="match status" value="1"/>
</dbReference>
<evidence type="ECO:0000256" key="5">
    <source>
        <dbReference type="PROSITE-ProRule" id="PRU00284"/>
    </source>
</evidence>
<keyword evidence="2" id="KW-1003">Cell membrane</keyword>
<evidence type="ECO:0000256" key="2">
    <source>
        <dbReference type="ARBA" id="ARBA00022519"/>
    </source>
</evidence>
<dbReference type="Pfam" id="PF00015">
    <property type="entry name" value="MCPsignal"/>
    <property type="match status" value="1"/>
</dbReference>
<dbReference type="Proteomes" id="UP000225379">
    <property type="component" value="Unassembled WGS sequence"/>
</dbReference>
<dbReference type="InterPro" id="IPR003660">
    <property type="entry name" value="HAMP_dom"/>
</dbReference>
<keyword evidence="2" id="KW-0997">Cell inner membrane</keyword>
<feature type="signal peptide" evidence="7">
    <location>
        <begin position="1"/>
        <end position="22"/>
    </location>
</feature>
<gene>
    <name evidence="11" type="ORF">CRT60_18205</name>
</gene>
<dbReference type="GO" id="GO:0004888">
    <property type="term" value="F:transmembrane signaling receptor activity"/>
    <property type="evidence" value="ECO:0007669"/>
    <property type="project" value="InterPro"/>
</dbReference>
<dbReference type="CDD" id="cd06225">
    <property type="entry name" value="HAMP"/>
    <property type="match status" value="1"/>
</dbReference>
<comment type="caution">
    <text evidence="11">The sequence shown here is derived from an EMBL/GenBank/DDBJ whole genome shotgun (WGS) entry which is preliminary data.</text>
</comment>
<evidence type="ECO:0000256" key="3">
    <source>
        <dbReference type="ARBA" id="ARBA00023224"/>
    </source>
</evidence>
<reference evidence="12" key="1">
    <citation type="submission" date="2017-10" db="EMBL/GenBank/DDBJ databases">
        <authorList>
            <person name="Kravchenko I.K."/>
            <person name="Grouzdev D.S."/>
        </authorList>
    </citation>
    <scope>NUCLEOTIDE SEQUENCE [LARGE SCALE GENOMIC DNA]</scope>
    <source>
        <strain evidence="12">B2</strain>
    </source>
</reference>
<dbReference type="InterPro" id="IPR004089">
    <property type="entry name" value="MCPsignal_dom"/>
</dbReference>
<protein>
    <submittedName>
        <fullName evidence="11">Chemotaxis protein</fullName>
    </submittedName>
</protein>
<evidence type="ECO:0000256" key="1">
    <source>
        <dbReference type="ARBA" id="ARBA00004429"/>
    </source>
</evidence>
<comment type="similarity">
    <text evidence="4">Belongs to the methyl-accepting chemotaxis (MCP) protein family.</text>
</comment>
<dbReference type="GO" id="GO:0007165">
    <property type="term" value="P:signal transduction"/>
    <property type="evidence" value="ECO:0007669"/>
    <property type="project" value="UniProtKB-KW"/>
</dbReference>
<feature type="domain" description="Methyl-accepting transducer" evidence="8">
    <location>
        <begin position="431"/>
        <end position="667"/>
    </location>
</feature>
<dbReference type="Gene3D" id="6.10.340.10">
    <property type="match status" value="1"/>
</dbReference>
<dbReference type="EMBL" id="PDKW01000042">
    <property type="protein sequence ID" value="PGH55263.1"/>
    <property type="molecule type" value="Genomic_DNA"/>
</dbReference>
<feature type="chain" id="PRO_5013310352" evidence="7">
    <location>
        <begin position="23"/>
        <end position="687"/>
    </location>
</feature>
<name>A0A2B8BCI5_9PROT</name>
<dbReference type="InterPro" id="IPR004090">
    <property type="entry name" value="Chemotax_Me-accpt_rcpt"/>
</dbReference>
<dbReference type="PANTHER" id="PTHR32089">
    <property type="entry name" value="METHYL-ACCEPTING CHEMOTAXIS PROTEIN MCPB"/>
    <property type="match status" value="1"/>
</dbReference>
<dbReference type="InterPro" id="IPR000727">
    <property type="entry name" value="T_SNARE_dom"/>
</dbReference>
<evidence type="ECO:0000313" key="12">
    <source>
        <dbReference type="Proteomes" id="UP000225379"/>
    </source>
</evidence>
<dbReference type="PROSITE" id="PS50885">
    <property type="entry name" value="HAMP"/>
    <property type="match status" value="1"/>
</dbReference>
<evidence type="ECO:0000259" key="8">
    <source>
        <dbReference type="PROSITE" id="PS50111"/>
    </source>
</evidence>
<evidence type="ECO:0000313" key="11">
    <source>
        <dbReference type="EMBL" id="PGH55263.1"/>
    </source>
</evidence>
<evidence type="ECO:0000256" key="6">
    <source>
        <dbReference type="SAM" id="Phobius"/>
    </source>
</evidence>
<dbReference type="PANTHER" id="PTHR32089:SF112">
    <property type="entry name" value="LYSOZYME-LIKE PROTEIN-RELATED"/>
    <property type="match status" value="1"/>
</dbReference>
<keyword evidence="3 5" id="KW-0807">Transducer</keyword>
<organism evidence="11 12">
    <name type="scientific">Azospirillum palustre</name>
    <dbReference type="NCBI Taxonomy" id="2044885"/>
    <lineage>
        <taxon>Bacteria</taxon>
        <taxon>Pseudomonadati</taxon>
        <taxon>Pseudomonadota</taxon>
        <taxon>Alphaproteobacteria</taxon>
        <taxon>Rhodospirillales</taxon>
        <taxon>Azospirillaceae</taxon>
        <taxon>Azospirillum</taxon>
    </lineage>
</organism>
<keyword evidence="6" id="KW-0472">Membrane</keyword>
<dbReference type="PROSITE" id="PS50192">
    <property type="entry name" value="T_SNARE"/>
    <property type="match status" value="1"/>
</dbReference>
<comment type="subcellular location">
    <subcellularLocation>
        <location evidence="1">Cell inner membrane</location>
        <topology evidence="1">Multi-pass membrane protein</topology>
    </subcellularLocation>
</comment>
<dbReference type="GO" id="GO:0005886">
    <property type="term" value="C:plasma membrane"/>
    <property type="evidence" value="ECO:0007669"/>
    <property type="project" value="UniProtKB-SubCell"/>
</dbReference>
<accession>A0A2B8BCI5</accession>
<keyword evidence="6" id="KW-0812">Transmembrane</keyword>
<keyword evidence="7" id="KW-0732">Signal</keyword>
<dbReference type="PRINTS" id="PR00260">
    <property type="entry name" value="CHEMTRNSDUCR"/>
</dbReference>
<feature type="transmembrane region" description="Helical" evidence="6">
    <location>
        <begin position="311"/>
        <end position="336"/>
    </location>
</feature>
<sequence length="687" mass="71890">MNIRTKILCANILIAAFPICMAAVLAWDAVGALQQRHRTERSLYAFEATLQIGPLLASERGRWAVAFDSEKPLEAATAKPLDDAVAVTDAAIEKARVRIEAAGLSAAPILNAASQMKAARMAARQAAEQAKPARPAAIAATTVDAIAAANRSVGKAIDDTYRSTIVNSPDLFGHVNLARLAQDMRDIGGTRSASVGLFVAGMAFGPDRLQAATEMAGKVAVLWQMMQQAVLTLGNPPELTKALDHVRSTMMTQGEQRFQSVIDAARKGAPPPVALADWRPWVTPMLNNVLVMRDGALAVAHQLNEESIAEAWTQLILAGLVLAAVCITFGIVLIMLSVQVTRRLGSLTSTVVRLADGDLGVDIAYSKQPDEIGAMARAIQVLKESAMERVRLEADQEAQRVAREKRTAVVERMVQGFDRTVSAILGSVSGASAQLSDTAGAMAALAEETSRQASASTAAAEQTSVNVQTVASATEEMTASIREIGEQVSRSNSVAARAVREAQDTTGSVRNLAGEVARIGEVVKLIQSIASQTNLLALNATIEAARAGEAGKGFAVVASEVKQLANQTAKATEDISAQIDSVQNATRGTVGAIEEIGGTIGAMNEIAATIAAAIEEQSATTAEISRNVQQAAQGTGEVSGNIAQVHEAAAQTGQAASQVLDASTGLTRQAADLRREIETFLAGIRAA</sequence>